<evidence type="ECO:0000256" key="3">
    <source>
        <dbReference type="ARBA" id="ARBA00016197"/>
    </source>
</evidence>
<dbReference type="AlphaFoldDB" id="A0A165F5E7"/>
<dbReference type="InParanoid" id="A0A165F5E7"/>
<evidence type="ECO:0000313" key="7">
    <source>
        <dbReference type="EMBL" id="KZT08422.1"/>
    </source>
</evidence>
<protein>
    <recommendedName>
        <fullName evidence="3">Altered inheritance of mitochondria protein 9, mitochondrial</fullName>
    </recommendedName>
    <alternativeName>
        <fullName evidence="6">Found in mitochondrial proteome protein 29</fullName>
    </alternativeName>
</protein>
<comment type="similarity">
    <text evidence="2">Belongs to the AIM9 family.</text>
</comment>
<dbReference type="InterPro" id="IPR051035">
    <property type="entry name" value="Mito_inheritance_9"/>
</dbReference>
<dbReference type="PANTHER" id="PTHR36091:SF1">
    <property type="entry name" value="ALTERED INHERITANCE OF MITOCHONDRIA PROTEIN 9, MITOCHONDRIAL"/>
    <property type="match status" value="1"/>
</dbReference>
<name>A0A165F5E7_9APHY</name>
<dbReference type="EMBL" id="KV427615">
    <property type="protein sequence ID" value="KZT08422.1"/>
    <property type="molecule type" value="Genomic_DNA"/>
</dbReference>
<keyword evidence="5" id="KW-0496">Mitochondrion</keyword>
<evidence type="ECO:0000256" key="4">
    <source>
        <dbReference type="ARBA" id="ARBA00022946"/>
    </source>
</evidence>
<evidence type="ECO:0000256" key="5">
    <source>
        <dbReference type="ARBA" id="ARBA00023128"/>
    </source>
</evidence>
<dbReference type="SUPFAM" id="SSF56112">
    <property type="entry name" value="Protein kinase-like (PK-like)"/>
    <property type="match status" value="1"/>
</dbReference>
<evidence type="ECO:0000256" key="6">
    <source>
        <dbReference type="ARBA" id="ARBA00031849"/>
    </source>
</evidence>
<sequence>MLASRACRFPQTVCIPSRARHLWRFAYQLNFHPGIRLRSLRHLHLTPSSRPDTETLFTSSSNRWLCNDELQHKVRSAPFNPDALEHVACNSVDAQHCTSWVKIGEGSFNRIFLLRFDNGAEVVARIPLPLIGNVERTIASEAATMCYVRERWINNRSRNVPLPPKVLAWKASYNNPAQTPYIILEYAPGIPLYPRWPAIQGETAGAALQSIAELEWALLRQNFSHNGSLYFAEDAPDGDERSRPLYTDDDCYPAELNRELAAKYRIGPTANREWWRAGYGNVDADRGPWPDMQSMIKSAAELQLRAMDTVVDFSSPLVKPNPSDIPLLRCLLNTCIRIAPFIIPSDPAMTAPVLNHPDLSLNNLIVPPEGLAYVHHVIDWQGATISLSACNVVSPQQWRTQREWSRYR</sequence>
<dbReference type="Proteomes" id="UP000076871">
    <property type="component" value="Unassembled WGS sequence"/>
</dbReference>
<evidence type="ECO:0000313" key="8">
    <source>
        <dbReference type="Proteomes" id="UP000076871"/>
    </source>
</evidence>
<accession>A0A165F5E7</accession>
<dbReference type="GO" id="GO:0005739">
    <property type="term" value="C:mitochondrion"/>
    <property type="evidence" value="ECO:0007669"/>
    <property type="project" value="UniProtKB-SubCell"/>
</dbReference>
<dbReference type="GeneID" id="63821178"/>
<evidence type="ECO:0000256" key="2">
    <source>
        <dbReference type="ARBA" id="ARBA00005543"/>
    </source>
</evidence>
<proteinExistence type="inferred from homology"/>
<dbReference type="PANTHER" id="PTHR36091">
    <property type="entry name" value="ALTERED INHERITANCE OF MITOCHONDRIA PROTEIN 9, MITOCHONDRIAL"/>
    <property type="match status" value="1"/>
</dbReference>
<reference evidence="7 8" key="1">
    <citation type="journal article" date="2016" name="Mol. Biol. Evol.">
        <title>Comparative Genomics of Early-Diverging Mushroom-Forming Fungi Provides Insights into the Origins of Lignocellulose Decay Capabilities.</title>
        <authorList>
            <person name="Nagy L.G."/>
            <person name="Riley R."/>
            <person name="Tritt A."/>
            <person name="Adam C."/>
            <person name="Daum C."/>
            <person name="Floudas D."/>
            <person name="Sun H."/>
            <person name="Yadav J.S."/>
            <person name="Pangilinan J."/>
            <person name="Larsson K.H."/>
            <person name="Matsuura K."/>
            <person name="Barry K."/>
            <person name="Labutti K."/>
            <person name="Kuo R."/>
            <person name="Ohm R.A."/>
            <person name="Bhattacharya S.S."/>
            <person name="Shirouzu T."/>
            <person name="Yoshinaga Y."/>
            <person name="Martin F.M."/>
            <person name="Grigoriev I.V."/>
            <person name="Hibbett D.S."/>
        </authorList>
    </citation>
    <scope>NUCLEOTIDE SEQUENCE [LARGE SCALE GENOMIC DNA]</scope>
    <source>
        <strain evidence="7 8">93-53</strain>
    </source>
</reference>
<keyword evidence="8" id="KW-1185">Reference proteome</keyword>
<gene>
    <name evidence="7" type="ORF">LAESUDRAFT_649018</name>
</gene>
<dbReference type="RefSeq" id="XP_040766162.1">
    <property type="nucleotide sequence ID" value="XM_040904148.1"/>
</dbReference>
<organism evidence="7 8">
    <name type="scientific">Laetiporus sulphureus 93-53</name>
    <dbReference type="NCBI Taxonomy" id="1314785"/>
    <lineage>
        <taxon>Eukaryota</taxon>
        <taxon>Fungi</taxon>
        <taxon>Dikarya</taxon>
        <taxon>Basidiomycota</taxon>
        <taxon>Agaricomycotina</taxon>
        <taxon>Agaricomycetes</taxon>
        <taxon>Polyporales</taxon>
        <taxon>Laetiporus</taxon>
    </lineage>
</organism>
<dbReference type="OrthoDB" id="2785096at2759"/>
<dbReference type="InterPro" id="IPR011009">
    <property type="entry name" value="Kinase-like_dom_sf"/>
</dbReference>
<comment type="subcellular location">
    <subcellularLocation>
        <location evidence="1">Mitochondrion</location>
    </subcellularLocation>
</comment>
<dbReference type="STRING" id="1314785.A0A165F5E7"/>
<evidence type="ECO:0000256" key="1">
    <source>
        <dbReference type="ARBA" id="ARBA00004173"/>
    </source>
</evidence>
<keyword evidence="4" id="KW-0809">Transit peptide</keyword>